<dbReference type="eggNOG" id="COG3279">
    <property type="taxonomic scope" value="Bacteria"/>
</dbReference>
<dbReference type="InterPro" id="IPR011006">
    <property type="entry name" value="CheY-like_superfamily"/>
</dbReference>
<dbReference type="GO" id="GO:0006355">
    <property type="term" value="P:regulation of DNA-templated transcription"/>
    <property type="evidence" value="ECO:0007669"/>
    <property type="project" value="TreeGrafter"/>
</dbReference>
<sequence>MKAILIDDEKHATEVLAMKLQKLRMGVDVIAQFNQPEAALDALRHNQFDLLFLDIEMPRLNGFDLLERLDSLPFDVIFTTAYDQYAIRAFRFSALSYLLKPVQEDELREVLIRWQQRTVRQVQQAQLSLLREHYTHTGPPTKSRIALPTQEGHEIIEIADIVRCMADASYTHFFLNSGRKLLICRTLKEVEQALEPNGFVRTHHSHLINSAYLTRIVRQEGGYLLMADGAQVPVTKLKRDFLLEQIGGIERS</sequence>
<organism evidence="5 6">
    <name type="scientific">Fibrisoma limi BUZ 3</name>
    <dbReference type="NCBI Taxonomy" id="1185876"/>
    <lineage>
        <taxon>Bacteria</taxon>
        <taxon>Pseudomonadati</taxon>
        <taxon>Bacteroidota</taxon>
        <taxon>Cytophagia</taxon>
        <taxon>Cytophagales</taxon>
        <taxon>Spirosomataceae</taxon>
        <taxon>Fibrisoma</taxon>
    </lineage>
</organism>
<comment type="caution">
    <text evidence="5">The sequence shown here is derived from an EMBL/GenBank/DDBJ whole genome shotgun (WGS) entry which is preliminary data.</text>
</comment>
<evidence type="ECO:0000256" key="1">
    <source>
        <dbReference type="ARBA" id="ARBA00023125"/>
    </source>
</evidence>
<dbReference type="GO" id="GO:0000156">
    <property type="term" value="F:phosphorelay response regulator activity"/>
    <property type="evidence" value="ECO:0007669"/>
    <property type="project" value="TreeGrafter"/>
</dbReference>
<evidence type="ECO:0000259" key="3">
    <source>
        <dbReference type="PROSITE" id="PS50110"/>
    </source>
</evidence>
<dbReference type="Gene3D" id="2.40.50.1020">
    <property type="entry name" value="LytTr DNA-binding domain"/>
    <property type="match status" value="1"/>
</dbReference>
<dbReference type="Gene3D" id="3.40.50.2300">
    <property type="match status" value="1"/>
</dbReference>
<feature type="domain" description="Response regulatory" evidence="3">
    <location>
        <begin position="2"/>
        <end position="115"/>
    </location>
</feature>
<dbReference type="PANTHER" id="PTHR48111">
    <property type="entry name" value="REGULATOR OF RPOS"/>
    <property type="match status" value="1"/>
</dbReference>
<dbReference type="GO" id="GO:0000976">
    <property type="term" value="F:transcription cis-regulatory region binding"/>
    <property type="evidence" value="ECO:0007669"/>
    <property type="project" value="TreeGrafter"/>
</dbReference>
<dbReference type="Pfam" id="PF04397">
    <property type="entry name" value="LytTR"/>
    <property type="match status" value="1"/>
</dbReference>
<dbReference type="Pfam" id="PF00072">
    <property type="entry name" value="Response_reg"/>
    <property type="match status" value="1"/>
</dbReference>
<feature type="modified residue" description="4-aspartylphosphate" evidence="2">
    <location>
        <position position="54"/>
    </location>
</feature>
<dbReference type="GO" id="GO:0005829">
    <property type="term" value="C:cytosol"/>
    <property type="evidence" value="ECO:0007669"/>
    <property type="project" value="TreeGrafter"/>
</dbReference>
<keyword evidence="1" id="KW-0238">DNA-binding</keyword>
<dbReference type="SMART" id="SM00850">
    <property type="entry name" value="LytTR"/>
    <property type="match status" value="1"/>
</dbReference>
<dbReference type="Proteomes" id="UP000009309">
    <property type="component" value="Unassembled WGS sequence"/>
</dbReference>
<feature type="domain" description="HTH LytTR-type" evidence="4">
    <location>
        <begin position="145"/>
        <end position="248"/>
    </location>
</feature>
<gene>
    <name evidence="5" type="primary">lytT3</name>
    <name evidence="5" type="ORF">BN8_02785</name>
</gene>
<accession>I2GIE7</accession>
<keyword evidence="2" id="KW-0597">Phosphoprotein</keyword>
<dbReference type="STRING" id="1185876.BN8_02785"/>
<keyword evidence="6" id="KW-1185">Reference proteome</keyword>
<dbReference type="AlphaFoldDB" id="I2GIE7"/>
<dbReference type="SUPFAM" id="SSF52172">
    <property type="entry name" value="CheY-like"/>
    <property type="match status" value="1"/>
</dbReference>
<dbReference type="InterPro" id="IPR007492">
    <property type="entry name" value="LytTR_DNA-bd_dom"/>
</dbReference>
<name>I2GIE7_9BACT</name>
<protein>
    <submittedName>
        <fullName evidence="5">Sensory transduction protein lytT</fullName>
    </submittedName>
</protein>
<dbReference type="PANTHER" id="PTHR48111:SF69">
    <property type="entry name" value="RESPONSE REGULATOR RECEIVER"/>
    <property type="match status" value="1"/>
</dbReference>
<proteinExistence type="predicted"/>
<dbReference type="GO" id="GO:0032993">
    <property type="term" value="C:protein-DNA complex"/>
    <property type="evidence" value="ECO:0007669"/>
    <property type="project" value="TreeGrafter"/>
</dbReference>
<reference evidence="5 6" key="1">
    <citation type="journal article" date="2012" name="J. Bacteriol.">
        <title>Genome Sequence of the Filamentous Bacterium Fibrisoma limi BUZ 3T.</title>
        <authorList>
            <person name="Filippini M."/>
            <person name="Qi W."/>
            <person name="Jaenicke S."/>
            <person name="Goesmann A."/>
            <person name="Smits T.H."/>
            <person name="Bagheri H.C."/>
        </authorList>
    </citation>
    <scope>NUCLEOTIDE SEQUENCE [LARGE SCALE GENOMIC DNA]</scope>
    <source>
        <strain evidence="6">BUZ 3T</strain>
    </source>
</reference>
<dbReference type="OrthoDB" id="1646880at2"/>
<evidence type="ECO:0000256" key="2">
    <source>
        <dbReference type="PROSITE-ProRule" id="PRU00169"/>
    </source>
</evidence>
<dbReference type="RefSeq" id="WP_009282252.1">
    <property type="nucleotide sequence ID" value="NZ_CAIT01000006.1"/>
</dbReference>
<dbReference type="EMBL" id="CAIT01000006">
    <property type="protein sequence ID" value="CCH53672.1"/>
    <property type="molecule type" value="Genomic_DNA"/>
</dbReference>
<dbReference type="SMART" id="SM00448">
    <property type="entry name" value="REC"/>
    <property type="match status" value="1"/>
</dbReference>
<evidence type="ECO:0000313" key="6">
    <source>
        <dbReference type="Proteomes" id="UP000009309"/>
    </source>
</evidence>
<evidence type="ECO:0000313" key="5">
    <source>
        <dbReference type="EMBL" id="CCH53672.1"/>
    </source>
</evidence>
<dbReference type="InterPro" id="IPR039420">
    <property type="entry name" value="WalR-like"/>
</dbReference>
<evidence type="ECO:0000259" key="4">
    <source>
        <dbReference type="PROSITE" id="PS50930"/>
    </source>
</evidence>
<dbReference type="InterPro" id="IPR001789">
    <property type="entry name" value="Sig_transdc_resp-reg_receiver"/>
</dbReference>
<dbReference type="PROSITE" id="PS50110">
    <property type="entry name" value="RESPONSE_REGULATORY"/>
    <property type="match status" value="1"/>
</dbReference>
<dbReference type="PROSITE" id="PS50930">
    <property type="entry name" value="HTH_LYTTR"/>
    <property type="match status" value="1"/>
</dbReference>